<sequence length="527" mass="60414">MTEEQKKKLEQRLWGIANTLRGKMDADEFRDYILGFIFYKYLSEKMHRYANRILEEDGIEYLDVAEGTEEGDEILEAVREESTEQLGYFLKPSELFSEIARRGNAKGGEGSSRFILDDLQRILASIEQSTMGTESEDDFDKLFEDLDLTSTKLGRTADAKNELIAKVLTHLDDIDFELEKVDSDVLGDAYEYLIGQFASGAGKKAGEFYTPKEVSTILARIVTTGKTRLKSIYDPTCGSGSLLLRVAREVEQVGHYYGQEMNRTTYNLARMNMLLHDIHYSRFDLRQENTLTHPQFELDMRFEAVVANPPFSAQWNANDNMLADDRFSQYGRLAPASKADFAFVQHMLHHLDENGTMAVILPHGVLFRGGAEGHIRRYLIEEKNWLDAVIGLPANIFYGTSIPTCILVFKKCREHAEDVLFVDASGEDYFEKRKNQNFLRDEDIDRIVLTYRERDVNDKFSHRAKVAEIEENDFNLNIPRYVDTFEEEEPVDLNAVVAELRQIDKDMVDIDAKILSFCKELGIEAPI</sequence>
<dbReference type="SUPFAM" id="SSF53335">
    <property type="entry name" value="S-adenosyl-L-methionine-dependent methyltransferases"/>
    <property type="match status" value="1"/>
</dbReference>
<dbReference type="Pfam" id="PF02384">
    <property type="entry name" value="N6_Mtase"/>
    <property type="match status" value="1"/>
</dbReference>
<comment type="catalytic activity">
    <reaction evidence="7">
        <text>a 2'-deoxyadenosine in DNA + S-adenosyl-L-methionine = an N(6)-methyl-2'-deoxyadenosine in DNA + S-adenosyl-L-homocysteine + H(+)</text>
        <dbReference type="Rhea" id="RHEA:15197"/>
        <dbReference type="Rhea" id="RHEA-COMP:12418"/>
        <dbReference type="Rhea" id="RHEA-COMP:12419"/>
        <dbReference type="ChEBI" id="CHEBI:15378"/>
        <dbReference type="ChEBI" id="CHEBI:57856"/>
        <dbReference type="ChEBI" id="CHEBI:59789"/>
        <dbReference type="ChEBI" id="CHEBI:90615"/>
        <dbReference type="ChEBI" id="CHEBI:90616"/>
        <dbReference type="EC" id="2.1.1.72"/>
    </reaction>
</comment>
<dbReference type="Gene3D" id="1.20.1260.30">
    <property type="match status" value="1"/>
</dbReference>
<name>A0ABU9I9K1_9SPHN</name>
<dbReference type="EC" id="2.1.1.72" evidence="2"/>
<dbReference type="InterPro" id="IPR004546">
    <property type="entry name" value="Restrct_endonuc_T1M"/>
</dbReference>
<evidence type="ECO:0000256" key="6">
    <source>
        <dbReference type="ARBA" id="ARBA00022747"/>
    </source>
</evidence>
<dbReference type="InterPro" id="IPR022749">
    <property type="entry name" value="D12N6_MeTrfase_N"/>
</dbReference>
<proteinExistence type="inferred from homology"/>
<keyword evidence="4 10" id="KW-0808">Transferase</keyword>
<keyword evidence="3 10" id="KW-0489">Methyltransferase</keyword>
<dbReference type="PROSITE" id="PS00092">
    <property type="entry name" value="N6_MTASE"/>
    <property type="match status" value="1"/>
</dbReference>
<dbReference type="PANTHER" id="PTHR42933">
    <property type="entry name" value="SLR6095 PROTEIN"/>
    <property type="match status" value="1"/>
</dbReference>
<dbReference type="InterPro" id="IPR051537">
    <property type="entry name" value="DNA_Adenine_Mtase"/>
</dbReference>
<evidence type="ECO:0000256" key="4">
    <source>
        <dbReference type="ARBA" id="ARBA00022679"/>
    </source>
</evidence>
<evidence type="ECO:0000256" key="2">
    <source>
        <dbReference type="ARBA" id="ARBA00011900"/>
    </source>
</evidence>
<dbReference type="InterPro" id="IPR002052">
    <property type="entry name" value="DNA_methylase_N6_adenine_CS"/>
</dbReference>
<dbReference type="Pfam" id="PF12161">
    <property type="entry name" value="HsdM_N"/>
    <property type="match status" value="1"/>
</dbReference>
<dbReference type="InterPro" id="IPR038333">
    <property type="entry name" value="T1MK-like_N_sf"/>
</dbReference>
<feature type="domain" description="DNA methylase adenine-specific" evidence="8">
    <location>
        <begin position="182"/>
        <end position="489"/>
    </location>
</feature>
<evidence type="ECO:0000259" key="8">
    <source>
        <dbReference type="Pfam" id="PF02384"/>
    </source>
</evidence>
<evidence type="ECO:0000256" key="5">
    <source>
        <dbReference type="ARBA" id="ARBA00022691"/>
    </source>
</evidence>
<dbReference type="RefSeq" id="WP_341671631.1">
    <property type="nucleotide sequence ID" value="NZ_JBBYHV010000001.1"/>
</dbReference>
<evidence type="ECO:0000256" key="3">
    <source>
        <dbReference type="ARBA" id="ARBA00022603"/>
    </source>
</evidence>
<evidence type="ECO:0000256" key="1">
    <source>
        <dbReference type="ARBA" id="ARBA00006594"/>
    </source>
</evidence>
<dbReference type="PANTHER" id="PTHR42933:SF1">
    <property type="entry name" value="SITE-SPECIFIC DNA-METHYLTRANSFERASE (ADENINE-SPECIFIC)"/>
    <property type="match status" value="1"/>
</dbReference>
<dbReference type="Gene3D" id="3.40.50.150">
    <property type="entry name" value="Vaccinia Virus protein VP39"/>
    <property type="match status" value="1"/>
</dbReference>
<comment type="similarity">
    <text evidence="1">Belongs to the N(4)/N(6)-methyltransferase family.</text>
</comment>
<dbReference type="NCBIfam" id="TIGR00497">
    <property type="entry name" value="hsdM"/>
    <property type="match status" value="1"/>
</dbReference>
<evidence type="ECO:0000259" key="9">
    <source>
        <dbReference type="Pfam" id="PF12161"/>
    </source>
</evidence>
<dbReference type="GO" id="GO:0009007">
    <property type="term" value="F:site-specific DNA-methyltransferase (adenine-specific) activity"/>
    <property type="evidence" value="ECO:0007669"/>
    <property type="project" value="UniProtKB-EC"/>
</dbReference>
<dbReference type="EMBL" id="JBBYHV010000001">
    <property type="protein sequence ID" value="MEL1249090.1"/>
    <property type="molecule type" value="Genomic_DNA"/>
</dbReference>
<keyword evidence="11" id="KW-1185">Reference proteome</keyword>
<dbReference type="InterPro" id="IPR029063">
    <property type="entry name" value="SAM-dependent_MTases_sf"/>
</dbReference>
<keyword evidence="6" id="KW-0680">Restriction system</keyword>
<evidence type="ECO:0000256" key="7">
    <source>
        <dbReference type="ARBA" id="ARBA00047942"/>
    </source>
</evidence>
<dbReference type="InterPro" id="IPR003356">
    <property type="entry name" value="DNA_methylase_A-5"/>
</dbReference>
<organism evidence="10 11">
    <name type="scientific">Aurantiacibacter gilvus</name>
    <dbReference type="NCBI Taxonomy" id="3139141"/>
    <lineage>
        <taxon>Bacteria</taxon>
        <taxon>Pseudomonadati</taxon>
        <taxon>Pseudomonadota</taxon>
        <taxon>Alphaproteobacteria</taxon>
        <taxon>Sphingomonadales</taxon>
        <taxon>Erythrobacteraceae</taxon>
        <taxon>Aurantiacibacter</taxon>
    </lineage>
</organism>
<dbReference type="PRINTS" id="PR00507">
    <property type="entry name" value="N12N6MTFRASE"/>
</dbReference>
<protein>
    <recommendedName>
        <fullName evidence="2">site-specific DNA-methyltransferase (adenine-specific)</fullName>
        <ecNumber evidence="2">2.1.1.72</ecNumber>
    </recommendedName>
</protein>
<accession>A0ABU9I9K1</accession>
<comment type="caution">
    <text evidence="10">The sequence shown here is derived from an EMBL/GenBank/DDBJ whole genome shotgun (WGS) entry which is preliminary data.</text>
</comment>
<evidence type="ECO:0000313" key="10">
    <source>
        <dbReference type="EMBL" id="MEL1249090.1"/>
    </source>
</evidence>
<gene>
    <name evidence="10" type="ORF">AAEO60_00240</name>
</gene>
<dbReference type="GO" id="GO:0032259">
    <property type="term" value="P:methylation"/>
    <property type="evidence" value="ECO:0007669"/>
    <property type="project" value="UniProtKB-KW"/>
</dbReference>
<feature type="domain" description="N6 adenine-specific DNA methyltransferase N-terminal" evidence="9">
    <location>
        <begin position="9"/>
        <end position="171"/>
    </location>
</feature>
<dbReference type="Proteomes" id="UP001497045">
    <property type="component" value="Unassembled WGS sequence"/>
</dbReference>
<keyword evidence="5" id="KW-0949">S-adenosyl-L-methionine</keyword>
<reference evidence="10 11" key="1">
    <citation type="submission" date="2024-04" db="EMBL/GenBank/DDBJ databases">
        <title>Aurantiacibacter sp. DGU6 16S ribosomal RNA gene Genome sequencing and assembly.</title>
        <authorList>
            <person name="Park S."/>
        </authorList>
    </citation>
    <scope>NUCLEOTIDE SEQUENCE [LARGE SCALE GENOMIC DNA]</scope>
    <source>
        <strain evidence="10 11">DGU6</strain>
    </source>
</reference>
<evidence type="ECO:0000313" key="11">
    <source>
        <dbReference type="Proteomes" id="UP001497045"/>
    </source>
</evidence>